<proteinExistence type="inferred from homology"/>
<sequence length="768" mass="88741">MKTALHNEQIINLHMLNREDYQQIFDYAKRGNLQCPDCLGSVKLYLGIEHEPYFYHTQPSNKSCQEAEIPNGSDLTEPEVIERNGFIMPVSRSITLVEASPKTNFKKAVTVKNIPVFINQEFNKNQVDSSYLTKLLECGIRLDEKQAAAVLYTEGSLLVLAGAGSGKTRVLTARTAYMVIEKEIDPQSIMLVTFTAKAAAEMKERLLQYPFMTRSNVQKIVSGTFHSIFYRILSFHSPQRWNNQKLLNKEWQRLQILKNAGREIHLDEKQFAYDLAIQQISFWKNSLLTPDDIHTKDDWEEKVKYIYQKYEEEKSKKGLFDFDDMLLGCYELFKNEPAILENYQNRFKYFLIDEFQDINKVQFELMKLLATKAGNICAVGDDDQSIYAFRGSNPSYLVDFEKEFPLTTVVKLEQNYRSSHEITASANQVIIQNKKRRAKKMIAQYKNDNYPVLFYPYDEEEEATMLITDIQEKIKHGFMPEDFAILYRTHSSSRAVFERLAASSLPFKLDQDAESFYDRFIVRTFLAFMRMAIDEENHSALKELLPSLFVKTSLLQDLKADSILNDRSLLECLCHIKTGFAFQEGKLKKAVPIIRSLKEIPPLKAIEKIEQEIGLNDFINKRGNEGNKLEKGSDDVRDLKVAAKNFTSIADFLNHADHMRAMNKEIKNLNKSNPRAITLSTIHRSKGLEYKNVYIIGAVDGNLPHDHALEEYRNGDASSLEEERRLMYVAMTRAKDYLYISFLQKRRGRKAYPSRFLSSLINKRGSGQ</sequence>
<evidence type="ECO:0000256" key="10">
    <source>
        <dbReference type="ARBA" id="ARBA00048988"/>
    </source>
</evidence>
<dbReference type="PROSITE" id="PS51198">
    <property type="entry name" value="UVRD_HELICASE_ATP_BIND"/>
    <property type="match status" value="1"/>
</dbReference>
<evidence type="ECO:0000256" key="3">
    <source>
        <dbReference type="ARBA" id="ARBA00022801"/>
    </source>
</evidence>
<dbReference type="GO" id="GO:0003677">
    <property type="term" value="F:DNA binding"/>
    <property type="evidence" value="ECO:0007669"/>
    <property type="project" value="UniProtKB-KW"/>
</dbReference>
<dbReference type="InterPro" id="IPR027417">
    <property type="entry name" value="P-loop_NTPase"/>
</dbReference>
<dbReference type="Gene3D" id="1.10.10.160">
    <property type="match status" value="1"/>
</dbReference>
<evidence type="ECO:0000259" key="12">
    <source>
        <dbReference type="PROSITE" id="PS51198"/>
    </source>
</evidence>
<dbReference type="InterPro" id="IPR014016">
    <property type="entry name" value="UvrD-like_ATP-bd"/>
</dbReference>
<accession>A0A2N0ZF78</accession>
<dbReference type="PROSITE" id="PS51217">
    <property type="entry name" value="UVRD_HELICASE_CTER"/>
    <property type="match status" value="1"/>
</dbReference>
<keyword evidence="15" id="KW-1185">Reference proteome</keyword>
<comment type="similarity">
    <text evidence="1">Belongs to the helicase family. UvrD subfamily.</text>
</comment>
<evidence type="ECO:0000256" key="5">
    <source>
        <dbReference type="ARBA" id="ARBA00022840"/>
    </source>
</evidence>
<dbReference type="SUPFAM" id="SSF52540">
    <property type="entry name" value="P-loop containing nucleoside triphosphate hydrolases"/>
    <property type="match status" value="1"/>
</dbReference>
<evidence type="ECO:0000256" key="8">
    <source>
        <dbReference type="ARBA" id="ARBA00034617"/>
    </source>
</evidence>
<dbReference type="AlphaFoldDB" id="A0A2N0ZF78"/>
<reference evidence="14 15" key="1">
    <citation type="journal article" date="2010" name="Int. J. Syst. Evol. Microbiol.">
        <title>Bacillus horneckiae sp. nov., isolated from a spacecraft-assembly clean room.</title>
        <authorList>
            <person name="Vaishampayan P."/>
            <person name="Probst A."/>
            <person name="Krishnamurthi S."/>
            <person name="Ghosh S."/>
            <person name="Osman S."/>
            <person name="McDowall A."/>
            <person name="Ruckmani A."/>
            <person name="Mayilraj S."/>
            <person name="Venkateswaran K."/>
        </authorList>
    </citation>
    <scope>NUCLEOTIDE SEQUENCE [LARGE SCALE GENOMIC DNA]</scope>
    <source>
        <strain evidence="15">1PO1SC</strain>
    </source>
</reference>
<keyword evidence="2 11" id="KW-0547">Nucleotide-binding</keyword>
<dbReference type="InterPro" id="IPR014017">
    <property type="entry name" value="DNA_helicase_UvrD-like_C"/>
</dbReference>
<dbReference type="GO" id="GO:0043138">
    <property type="term" value="F:3'-5' DNA helicase activity"/>
    <property type="evidence" value="ECO:0007669"/>
    <property type="project" value="UniProtKB-EC"/>
</dbReference>
<evidence type="ECO:0000256" key="1">
    <source>
        <dbReference type="ARBA" id="ARBA00009922"/>
    </source>
</evidence>
<dbReference type="EC" id="5.6.2.4" evidence="9"/>
<keyword evidence="5 11" id="KW-0067">ATP-binding</keyword>
<dbReference type="GO" id="GO:0033202">
    <property type="term" value="C:DNA helicase complex"/>
    <property type="evidence" value="ECO:0007669"/>
    <property type="project" value="TreeGrafter"/>
</dbReference>
<evidence type="ECO:0000256" key="11">
    <source>
        <dbReference type="PROSITE-ProRule" id="PRU00560"/>
    </source>
</evidence>
<evidence type="ECO:0000256" key="4">
    <source>
        <dbReference type="ARBA" id="ARBA00022806"/>
    </source>
</evidence>
<evidence type="ECO:0000256" key="9">
    <source>
        <dbReference type="ARBA" id="ARBA00034808"/>
    </source>
</evidence>
<feature type="binding site" evidence="11">
    <location>
        <begin position="161"/>
        <end position="168"/>
    </location>
    <ligand>
        <name>ATP</name>
        <dbReference type="ChEBI" id="CHEBI:30616"/>
    </ligand>
</feature>
<protein>
    <recommendedName>
        <fullName evidence="9">DNA 3'-5' helicase</fullName>
        <ecNumber evidence="9">5.6.2.4</ecNumber>
    </recommendedName>
</protein>
<dbReference type="RefSeq" id="WP_066196352.1">
    <property type="nucleotide sequence ID" value="NZ_JARMMB010000009.1"/>
</dbReference>
<evidence type="ECO:0000313" key="15">
    <source>
        <dbReference type="Proteomes" id="UP000233343"/>
    </source>
</evidence>
<dbReference type="Pfam" id="PF00580">
    <property type="entry name" value="UvrD-helicase"/>
    <property type="match status" value="1"/>
</dbReference>
<gene>
    <name evidence="14" type="ORF">CWS20_15085</name>
</gene>
<dbReference type="Gene3D" id="3.40.50.300">
    <property type="entry name" value="P-loop containing nucleotide triphosphate hydrolases"/>
    <property type="match status" value="2"/>
</dbReference>
<feature type="domain" description="UvrD-like helicase ATP-binding" evidence="12">
    <location>
        <begin position="140"/>
        <end position="419"/>
    </location>
</feature>
<comment type="caution">
    <text evidence="14">The sequence shown here is derived from an EMBL/GenBank/DDBJ whole genome shotgun (WGS) entry which is preliminary data.</text>
</comment>
<evidence type="ECO:0000259" key="13">
    <source>
        <dbReference type="PROSITE" id="PS51217"/>
    </source>
</evidence>
<dbReference type="Proteomes" id="UP000233343">
    <property type="component" value="Unassembled WGS sequence"/>
</dbReference>
<dbReference type="GO" id="GO:0000725">
    <property type="term" value="P:recombinational repair"/>
    <property type="evidence" value="ECO:0007669"/>
    <property type="project" value="TreeGrafter"/>
</dbReference>
<keyword evidence="7" id="KW-0413">Isomerase</keyword>
<dbReference type="GO" id="GO:0005524">
    <property type="term" value="F:ATP binding"/>
    <property type="evidence" value="ECO:0007669"/>
    <property type="project" value="UniProtKB-UniRule"/>
</dbReference>
<dbReference type="GO" id="GO:0016887">
    <property type="term" value="F:ATP hydrolysis activity"/>
    <property type="evidence" value="ECO:0007669"/>
    <property type="project" value="RHEA"/>
</dbReference>
<dbReference type="EMBL" id="PISD01000031">
    <property type="protein sequence ID" value="PKG28166.1"/>
    <property type="molecule type" value="Genomic_DNA"/>
</dbReference>
<dbReference type="InterPro" id="IPR000212">
    <property type="entry name" value="DNA_helicase_UvrD/REP"/>
</dbReference>
<evidence type="ECO:0000256" key="7">
    <source>
        <dbReference type="ARBA" id="ARBA00023235"/>
    </source>
</evidence>
<dbReference type="CDD" id="cd17932">
    <property type="entry name" value="DEXQc_UvrD"/>
    <property type="match status" value="1"/>
</dbReference>
<comment type="catalytic activity">
    <reaction evidence="8">
        <text>Couples ATP hydrolysis with the unwinding of duplex DNA by translocating in the 3'-5' direction.</text>
        <dbReference type="EC" id="5.6.2.4"/>
    </reaction>
</comment>
<organism evidence="14 15">
    <name type="scientific">Cytobacillus horneckiae</name>
    <dbReference type="NCBI Taxonomy" id="549687"/>
    <lineage>
        <taxon>Bacteria</taxon>
        <taxon>Bacillati</taxon>
        <taxon>Bacillota</taxon>
        <taxon>Bacilli</taxon>
        <taxon>Bacillales</taxon>
        <taxon>Bacillaceae</taxon>
        <taxon>Cytobacillus</taxon>
    </lineage>
</organism>
<evidence type="ECO:0000313" key="14">
    <source>
        <dbReference type="EMBL" id="PKG28166.1"/>
    </source>
</evidence>
<feature type="domain" description="UvrD-like helicase C-terminal" evidence="13">
    <location>
        <begin position="420"/>
        <end position="687"/>
    </location>
</feature>
<dbReference type="PANTHER" id="PTHR11070">
    <property type="entry name" value="UVRD / RECB / PCRA DNA HELICASE FAMILY MEMBER"/>
    <property type="match status" value="1"/>
</dbReference>
<keyword evidence="6" id="KW-0238">DNA-binding</keyword>
<name>A0A2N0ZF78_9BACI</name>
<dbReference type="Gene3D" id="1.10.486.10">
    <property type="entry name" value="PCRA, domain 4"/>
    <property type="match status" value="1"/>
</dbReference>
<keyword evidence="3 11" id="KW-0378">Hydrolase</keyword>
<evidence type="ECO:0000256" key="6">
    <source>
        <dbReference type="ARBA" id="ARBA00023125"/>
    </source>
</evidence>
<dbReference type="PANTHER" id="PTHR11070:SF2">
    <property type="entry name" value="ATP-DEPENDENT DNA HELICASE SRS2"/>
    <property type="match status" value="1"/>
</dbReference>
<dbReference type="Pfam" id="PF13361">
    <property type="entry name" value="UvrD_C"/>
    <property type="match status" value="1"/>
</dbReference>
<evidence type="ECO:0000256" key="2">
    <source>
        <dbReference type="ARBA" id="ARBA00022741"/>
    </source>
</evidence>
<dbReference type="CDD" id="cd18807">
    <property type="entry name" value="SF1_C_UvrD"/>
    <property type="match status" value="1"/>
</dbReference>
<dbReference type="GO" id="GO:0005829">
    <property type="term" value="C:cytosol"/>
    <property type="evidence" value="ECO:0007669"/>
    <property type="project" value="TreeGrafter"/>
</dbReference>
<dbReference type="InterPro" id="IPR013986">
    <property type="entry name" value="DExx_box_DNA_helicase_dom_sf"/>
</dbReference>
<keyword evidence="4 11" id="KW-0347">Helicase</keyword>
<comment type="catalytic activity">
    <reaction evidence="10">
        <text>ATP + H2O = ADP + phosphate + H(+)</text>
        <dbReference type="Rhea" id="RHEA:13065"/>
        <dbReference type="ChEBI" id="CHEBI:15377"/>
        <dbReference type="ChEBI" id="CHEBI:15378"/>
        <dbReference type="ChEBI" id="CHEBI:30616"/>
        <dbReference type="ChEBI" id="CHEBI:43474"/>
        <dbReference type="ChEBI" id="CHEBI:456216"/>
        <dbReference type="EC" id="5.6.2.4"/>
    </reaction>
</comment>